<reference evidence="1" key="1">
    <citation type="submission" date="2011-04" db="EMBL/GenBank/DDBJ databases">
        <title>Evolution of plant cell wall degrading machinery underlies the functional diversity of forest fungi.</title>
        <authorList>
            <consortium name="US DOE Joint Genome Institute (JGI-PGF)"/>
            <person name="Eastwood D.C."/>
            <person name="Floudas D."/>
            <person name="Binder M."/>
            <person name="Majcherczyk A."/>
            <person name="Schneider P."/>
            <person name="Aerts A."/>
            <person name="Asiegbu F.O."/>
            <person name="Baker S.E."/>
            <person name="Barry K."/>
            <person name="Bendiksby M."/>
            <person name="Blumentritt M."/>
            <person name="Coutinho P.M."/>
            <person name="Cullen D."/>
            <person name="Cullen D."/>
            <person name="Gathman A."/>
            <person name="Goodell B."/>
            <person name="Henrissat B."/>
            <person name="Ihrmark K."/>
            <person name="Kauserud H."/>
            <person name="Kohler A."/>
            <person name="LaButti K."/>
            <person name="Lapidus A."/>
            <person name="Lavin J.L."/>
            <person name="Lee Y.-H."/>
            <person name="Lindquist E."/>
            <person name="Lilly W."/>
            <person name="Lucas S."/>
            <person name="Morin E."/>
            <person name="Murat C."/>
            <person name="Oguiza J.A."/>
            <person name="Park J."/>
            <person name="Pisabarro A.G."/>
            <person name="Riley R."/>
            <person name="Rosling A."/>
            <person name="Salamov A."/>
            <person name="Schmidt O."/>
            <person name="Schmutz J."/>
            <person name="Skrede I."/>
            <person name="Stenlid J."/>
            <person name="Wiebenga A."/>
            <person name="Xie X."/>
            <person name="Kues U."/>
            <person name="Hibbett D.S."/>
            <person name="Hoffmeister D."/>
            <person name="Hogberg N."/>
            <person name="Martin F."/>
            <person name="Grigoriev I.V."/>
            <person name="Watkinson S.C."/>
        </authorList>
    </citation>
    <scope>NUCLEOTIDE SEQUENCE</scope>
    <source>
        <strain evidence="1">S7.9</strain>
    </source>
</reference>
<accession>F8PCA7</accession>
<name>F8PCA7_SERL9</name>
<gene>
    <name evidence="1" type="ORF">SERLADRAFT_443353</name>
</gene>
<evidence type="ECO:0000313" key="1">
    <source>
        <dbReference type="EMBL" id="EGO19307.1"/>
    </source>
</evidence>
<dbReference type="RefSeq" id="XP_007324028.1">
    <property type="nucleotide sequence ID" value="XM_007323966.1"/>
</dbReference>
<dbReference type="AlphaFoldDB" id="F8PCA7"/>
<proteinExistence type="predicted"/>
<dbReference type="GeneID" id="18815891"/>
<sequence length="50" mass="5723">MQGAIQDCRADERQGRADLVWLDLFNSLFQPMPKNLTTTSGTWSRLEVEP</sequence>
<organism>
    <name type="scientific">Serpula lacrymans var. lacrymans (strain S7.9)</name>
    <name type="common">Dry rot fungus</name>
    <dbReference type="NCBI Taxonomy" id="578457"/>
    <lineage>
        <taxon>Eukaryota</taxon>
        <taxon>Fungi</taxon>
        <taxon>Dikarya</taxon>
        <taxon>Basidiomycota</taxon>
        <taxon>Agaricomycotina</taxon>
        <taxon>Agaricomycetes</taxon>
        <taxon>Agaricomycetidae</taxon>
        <taxon>Boletales</taxon>
        <taxon>Coniophorineae</taxon>
        <taxon>Serpulaceae</taxon>
        <taxon>Serpula</taxon>
    </lineage>
</organism>
<dbReference type="HOGENOM" id="CLU_3125979_0_0_1"/>
<dbReference type="Proteomes" id="UP000008064">
    <property type="component" value="Unassembled WGS sequence"/>
</dbReference>
<dbReference type="KEGG" id="sla:SERLADRAFT_443353"/>
<protein>
    <submittedName>
        <fullName evidence="1">Uncharacterized protein</fullName>
    </submittedName>
</protein>
<dbReference type="EMBL" id="GL945444">
    <property type="protein sequence ID" value="EGO19307.1"/>
    <property type="molecule type" value="Genomic_DNA"/>
</dbReference>